<keyword evidence="3" id="KW-1185">Reference proteome</keyword>
<dbReference type="AlphaFoldDB" id="A0AAV5TZX0"/>
<gene>
    <name evidence="2" type="ORF">PENTCL1PPCAC_21981</name>
</gene>
<sequence>RVYLPPFNSLPSVLAHLSLSFVSVTSSRWLSRMNILDLPDVFLRELLRTVGLKERARLRRTCRTFEKLVAETHAGHFKQGQIYRDSETGVVSLFLAHAKFTIAPTDEGKEKFIRTRCRLFSAISIESFYFELDEDLIKLDFVRNFITNFEIGILQCAARTDEQLEMSIQLMSDYPRSQWRMELSYLPDAERLLSIPPMANMKIFGSQENTQIPAELF</sequence>
<reference evidence="2" key="1">
    <citation type="submission" date="2023-10" db="EMBL/GenBank/DDBJ databases">
        <title>Genome assembly of Pristionchus species.</title>
        <authorList>
            <person name="Yoshida K."/>
            <person name="Sommer R.J."/>
        </authorList>
    </citation>
    <scope>NUCLEOTIDE SEQUENCE</scope>
    <source>
        <strain evidence="2">RS0144</strain>
    </source>
</reference>
<name>A0AAV5TZX0_9BILA</name>
<feature type="domain" description="F-box" evidence="1">
    <location>
        <begin position="32"/>
        <end position="86"/>
    </location>
</feature>
<dbReference type="Pfam" id="PF00646">
    <property type="entry name" value="F-box"/>
    <property type="match status" value="1"/>
</dbReference>
<evidence type="ECO:0000313" key="2">
    <source>
        <dbReference type="EMBL" id="GMS99806.1"/>
    </source>
</evidence>
<feature type="non-terminal residue" evidence="2">
    <location>
        <position position="217"/>
    </location>
</feature>
<accession>A0AAV5TZX0</accession>
<dbReference type="Proteomes" id="UP001432027">
    <property type="component" value="Unassembled WGS sequence"/>
</dbReference>
<comment type="caution">
    <text evidence="2">The sequence shown here is derived from an EMBL/GenBank/DDBJ whole genome shotgun (WGS) entry which is preliminary data.</text>
</comment>
<proteinExistence type="predicted"/>
<dbReference type="PROSITE" id="PS50181">
    <property type="entry name" value="FBOX"/>
    <property type="match status" value="1"/>
</dbReference>
<dbReference type="InterPro" id="IPR001810">
    <property type="entry name" value="F-box_dom"/>
</dbReference>
<dbReference type="EMBL" id="BTSX01000005">
    <property type="protein sequence ID" value="GMS99806.1"/>
    <property type="molecule type" value="Genomic_DNA"/>
</dbReference>
<evidence type="ECO:0000259" key="1">
    <source>
        <dbReference type="PROSITE" id="PS50181"/>
    </source>
</evidence>
<feature type="non-terminal residue" evidence="2">
    <location>
        <position position="1"/>
    </location>
</feature>
<protein>
    <recommendedName>
        <fullName evidence="1">F-box domain-containing protein</fullName>
    </recommendedName>
</protein>
<organism evidence="2 3">
    <name type="scientific">Pristionchus entomophagus</name>
    <dbReference type="NCBI Taxonomy" id="358040"/>
    <lineage>
        <taxon>Eukaryota</taxon>
        <taxon>Metazoa</taxon>
        <taxon>Ecdysozoa</taxon>
        <taxon>Nematoda</taxon>
        <taxon>Chromadorea</taxon>
        <taxon>Rhabditida</taxon>
        <taxon>Rhabditina</taxon>
        <taxon>Diplogasteromorpha</taxon>
        <taxon>Diplogasteroidea</taxon>
        <taxon>Neodiplogasteridae</taxon>
        <taxon>Pristionchus</taxon>
    </lineage>
</organism>
<evidence type="ECO:0000313" key="3">
    <source>
        <dbReference type="Proteomes" id="UP001432027"/>
    </source>
</evidence>